<dbReference type="AlphaFoldDB" id="A0A3E0TTN7"/>
<dbReference type="Proteomes" id="UP000256478">
    <property type="component" value="Unassembled WGS sequence"/>
</dbReference>
<gene>
    <name evidence="10" type="ORF">DXX93_15270</name>
</gene>
<evidence type="ECO:0000313" key="10">
    <source>
        <dbReference type="EMBL" id="REL27784.1"/>
    </source>
</evidence>
<dbReference type="CDD" id="cd17329">
    <property type="entry name" value="MFS_MdtH_MDR_like"/>
    <property type="match status" value="1"/>
</dbReference>
<feature type="region of interest" description="Disordered" evidence="7">
    <location>
        <begin position="199"/>
        <end position="221"/>
    </location>
</feature>
<evidence type="ECO:0000256" key="2">
    <source>
        <dbReference type="ARBA" id="ARBA00022448"/>
    </source>
</evidence>
<evidence type="ECO:0000256" key="3">
    <source>
        <dbReference type="ARBA" id="ARBA00022475"/>
    </source>
</evidence>
<dbReference type="InterPro" id="IPR011701">
    <property type="entry name" value="MFS"/>
</dbReference>
<dbReference type="RefSeq" id="WP_116008851.1">
    <property type="nucleotide sequence ID" value="NZ_QUOU01000001.1"/>
</dbReference>
<comment type="subcellular location">
    <subcellularLocation>
        <location evidence="1">Cell membrane</location>
        <topology evidence="1">Multi-pass membrane protein</topology>
    </subcellularLocation>
</comment>
<dbReference type="EMBL" id="QUOU01000001">
    <property type="protein sequence ID" value="REL27784.1"/>
    <property type="molecule type" value="Genomic_DNA"/>
</dbReference>
<dbReference type="InterPro" id="IPR005829">
    <property type="entry name" value="Sugar_transporter_CS"/>
</dbReference>
<sequence length="444" mass="48680">MESKVSFAQLKQFPRLMWIVLFGDLITRGSFYMVWPFLAVMLYKSFGISATQVGLILSGAAVLSVFIGFFGGALSDKFGRKVIMFSAGSLYVCSFVLLANVETVTGYVIVIALCSMSKAIWDPPTQALVADILPDVQVRELGLQARYFVINVGCAIGPMAGVYIGITGQQSGFLVTAGTFALWMTLLAYGMRHFAKRQARRPKNEQQKLREQSESAAVTTADLKSKPIPKAPRKPKSTLLETLKILAKDRVLQCLIVANIICKFVYAQMDSTLIQYLTRADVPQLMTLISSMIFANAAVIVCLQFVLLKMMARLSLTQRIQVGLVLLAAAQIWMAVNPVNAFWGWIGAVVILSIGEAILFPTMNVHIDRLAPTHLRGAYFGAASFYYIGFALAPLGGGALLDFLGGAWVFAIAALLVLLVMYLYSILETLPRPDFNKPDRVSTK</sequence>
<comment type="caution">
    <text evidence="10">The sequence shown here is derived from an EMBL/GenBank/DDBJ whole genome shotgun (WGS) entry which is preliminary data.</text>
</comment>
<dbReference type="InterPro" id="IPR036259">
    <property type="entry name" value="MFS_trans_sf"/>
</dbReference>
<feature type="transmembrane region" description="Helical" evidence="8">
    <location>
        <begin position="407"/>
        <end position="427"/>
    </location>
</feature>
<feature type="transmembrane region" description="Helical" evidence="8">
    <location>
        <begin position="342"/>
        <end position="365"/>
    </location>
</feature>
<dbReference type="GO" id="GO:0005886">
    <property type="term" value="C:plasma membrane"/>
    <property type="evidence" value="ECO:0007669"/>
    <property type="project" value="UniProtKB-SubCell"/>
</dbReference>
<proteinExistence type="predicted"/>
<dbReference type="InterPro" id="IPR050171">
    <property type="entry name" value="MFS_Transporters"/>
</dbReference>
<reference evidence="10 11" key="1">
    <citation type="submission" date="2018-08" db="EMBL/GenBank/DDBJ databases">
        <title>Thalassotalea euphylliae genome.</title>
        <authorList>
            <person name="Summers S."/>
            <person name="Rice S.A."/>
            <person name="Freckelton M.L."/>
            <person name="Nedved B.T."/>
            <person name="Hadfield M.G."/>
        </authorList>
    </citation>
    <scope>NUCLEOTIDE SEQUENCE [LARGE SCALE GENOMIC DNA]</scope>
    <source>
        <strain evidence="10 11">H1</strain>
    </source>
</reference>
<dbReference type="Pfam" id="PF07690">
    <property type="entry name" value="MFS_1"/>
    <property type="match status" value="1"/>
</dbReference>
<keyword evidence="3" id="KW-1003">Cell membrane</keyword>
<feature type="transmembrane region" description="Helical" evidence="8">
    <location>
        <begin position="289"/>
        <end position="308"/>
    </location>
</feature>
<evidence type="ECO:0000256" key="7">
    <source>
        <dbReference type="SAM" id="MobiDB-lite"/>
    </source>
</evidence>
<evidence type="ECO:0000259" key="9">
    <source>
        <dbReference type="PROSITE" id="PS50850"/>
    </source>
</evidence>
<evidence type="ECO:0000256" key="6">
    <source>
        <dbReference type="ARBA" id="ARBA00023136"/>
    </source>
</evidence>
<dbReference type="PANTHER" id="PTHR23517">
    <property type="entry name" value="RESISTANCE PROTEIN MDTM, PUTATIVE-RELATED-RELATED"/>
    <property type="match status" value="1"/>
</dbReference>
<dbReference type="Gene3D" id="1.20.1250.20">
    <property type="entry name" value="MFS general substrate transporter like domains"/>
    <property type="match status" value="1"/>
</dbReference>
<dbReference type="PROSITE" id="PS00216">
    <property type="entry name" value="SUGAR_TRANSPORT_1"/>
    <property type="match status" value="1"/>
</dbReference>
<name>A0A3E0TTN7_9GAMM</name>
<keyword evidence="2" id="KW-0813">Transport</keyword>
<dbReference type="PROSITE" id="PS50850">
    <property type="entry name" value="MFS"/>
    <property type="match status" value="1"/>
</dbReference>
<evidence type="ECO:0000313" key="11">
    <source>
        <dbReference type="Proteomes" id="UP000256478"/>
    </source>
</evidence>
<evidence type="ECO:0000256" key="4">
    <source>
        <dbReference type="ARBA" id="ARBA00022692"/>
    </source>
</evidence>
<feature type="transmembrane region" description="Helical" evidence="8">
    <location>
        <begin position="172"/>
        <end position="191"/>
    </location>
</feature>
<feature type="transmembrane region" description="Helical" evidence="8">
    <location>
        <begin position="377"/>
        <end position="401"/>
    </location>
</feature>
<evidence type="ECO:0000256" key="1">
    <source>
        <dbReference type="ARBA" id="ARBA00004651"/>
    </source>
</evidence>
<dbReference type="SUPFAM" id="SSF103473">
    <property type="entry name" value="MFS general substrate transporter"/>
    <property type="match status" value="1"/>
</dbReference>
<feature type="transmembrane region" description="Helical" evidence="8">
    <location>
        <begin position="16"/>
        <end position="35"/>
    </location>
</feature>
<protein>
    <submittedName>
        <fullName evidence="10">MFS transporter</fullName>
    </submittedName>
</protein>
<evidence type="ECO:0000256" key="5">
    <source>
        <dbReference type="ARBA" id="ARBA00022989"/>
    </source>
</evidence>
<feature type="domain" description="Major facilitator superfamily (MFS) profile" evidence="9">
    <location>
        <begin position="16"/>
        <end position="432"/>
    </location>
</feature>
<organism evidence="10 11">
    <name type="scientific">Thalassotalea euphylliae</name>
    <dbReference type="NCBI Taxonomy" id="1655234"/>
    <lineage>
        <taxon>Bacteria</taxon>
        <taxon>Pseudomonadati</taxon>
        <taxon>Pseudomonadota</taxon>
        <taxon>Gammaproteobacteria</taxon>
        <taxon>Alteromonadales</taxon>
        <taxon>Colwelliaceae</taxon>
        <taxon>Thalassotalea</taxon>
    </lineage>
</organism>
<dbReference type="OrthoDB" id="3237211at2"/>
<feature type="transmembrane region" description="Helical" evidence="8">
    <location>
        <begin position="320"/>
        <end position="336"/>
    </location>
</feature>
<feature type="transmembrane region" description="Helical" evidence="8">
    <location>
        <begin position="251"/>
        <end position="269"/>
    </location>
</feature>
<keyword evidence="5 8" id="KW-1133">Transmembrane helix</keyword>
<dbReference type="InterPro" id="IPR020846">
    <property type="entry name" value="MFS_dom"/>
</dbReference>
<dbReference type="GO" id="GO:0022857">
    <property type="term" value="F:transmembrane transporter activity"/>
    <property type="evidence" value="ECO:0007669"/>
    <property type="project" value="InterPro"/>
</dbReference>
<feature type="transmembrane region" description="Helical" evidence="8">
    <location>
        <begin position="55"/>
        <end position="75"/>
    </location>
</feature>
<feature type="compositionally biased region" description="Basic and acidic residues" evidence="7">
    <location>
        <begin position="202"/>
        <end position="213"/>
    </location>
</feature>
<evidence type="ECO:0000256" key="8">
    <source>
        <dbReference type="SAM" id="Phobius"/>
    </source>
</evidence>
<keyword evidence="4 8" id="KW-0812">Transmembrane</keyword>
<dbReference type="PANTHER" id="PTHR23517:SF2">
    <property type="entry name" value="MULTIDRUG RESISTANCE PROTEIN MDTH"/>
    <property type="match status" value="1"/>
</dbReference>
<feature type="transmembrane region" description="Helical" evidence="8">
    <location>
        <begin position="147"/>
        <end position="166"/>
    </location>
</feature>
<keyword evidence="6 8" id="KW-0472">Membrane</keyword>
<accession>A0A3E0TTN7</accession>